<comment type="caution">
    <text evidence="1">The sequence shown here is derived from an EMBL/GenBank/DDBJ whole genome shotgun (WGS) entry which is preliminary data.</text>
</comment>
<dbReference type="AlphaFoldDB" id="A0A2N5ULZ7"/>
<dbReference type="InterPro" id="IPR016024">
    <property type="entry name" value="ARM-type_fold"/>
</dbReference>
<dbReference type="SUPFAM" id="SSF48371">
    <property type="entry name" value="ARM repeat"/>
    <property type="match status" value="1"/>
</dbReference>
<evidence type="ECO:0000313" key="2">
    <source>
        <dbReference type="Proteomes" id="UP000235388"/>
    </source>
</evidence>
<proteinExistence type="predicted"/>
<keyword evidence="2" id="KW-1185">Reference proteome</keyword>
<gene>
    <name evidence="1" type="ORF">PCANC_16038</name>
</gene>
<dbReference type="Proteomes" id="UP000235388">
    <property type="component" value="Unassembled WGS sequence"/>
</dbReference>
<dbReference type="Gene3D" id="1.25.10.10">
    <property type="entry name" value="Leucine-rich Repeat Variant"/>
    <property type="match status" value="1"/>
</dbReference>
<name>A0A2N5ULZ7_9BASI</name>
<accession>A0A2N5ULZ7</accession>
<dbReference type="OrthoDB" id="7862313at2759"/>
<dbReference type="EMBL" id="PGCJ01000204">
    <property type="protein sequence ID" value="PLW38667.1"/>
    <property type="molecule type" value="Genomic_DNA"/>
</dbReference>
<organism evidence="1 2">
    <name type="scientific">Puccinia coronata f. sp. avenae</name>
    <dbReference type="NCBI Taxonomy" id="200324"/>
    <lineage>
        <taxon>Eukaryota</taxon>
        <taxon>Fungi</taxon>
        <taxon>Dikarya</taxon>
        <taxon>Basidiomycota</taxon>
        <taxon>Pucciniomycotina</taxon>
        <taxon>Pucciniomycetes</taxon>
        <taxon>Pucciniales</taxon>
        <taxon>Pucciniaceae</taxon>
        <taxon>Puccinia</taxon>
    </lineage>
</organism>
<reference evidence="1 2" key="1">
    <citation type="submission" date="2017-11" db="EMBL/GenBank/DDBJ databases">
        <title>De novo assembly and phasing of dikaryotic genomes from two isolates of Puccinia coronata f. sp. avenae, the causal agent of oat crown rust.</title>
        <authorList>
            <person name="Miller M.E."/>
            <person name="Zhang Y."/>
            <person name="Omidvar V."/>
            <person name="Sperschneider J."/>
            <person name="Schwessinger B."/>
            <person name="Raley C."/>
            <person name="Palmer J.M."/>
            <person name="Garnica D."/>
            <person name="Upadhyaya N."/>
            <person name="Rathjen J."/>
            <person name="Taylor J.M."/>
            <person name="Park R.F."/>
            <person name="Dodds P.N."/>
            <person name="Hirsch C.D."/>
            <person name="Kianian S.F."/>
            <person name="Figueroa M."/>
        </authorList>
    </citation>
    <scope>NUCLEOTIDE SEQUENCE [LARGE SCALE GENOMIC DNA]</scope>
    <source>
        <strain evidence="1">12NC29</strain>
    </source>
</reference>
<evidence type="ECO:0000313" key="1">
    <source>
        <dbReference type="EMBL" id="PLW38667.1"/>
    </source>
</evidence>
<sequence>MGHEPRSGRPILGSGRPSSRCRSRVAVEKLVAADAVLELFEYTKASFIPYLKTSIKSLTPLLTHFYPTTRKATATTLLSFISTAHKISDSPKFEPGFANIQMLDDVCKLVDLIIPKIMSLWQGEDKCDVVSDLCSSLSSIISTVGTGVVAPTYLDEACTMILTILERKSTT</sequence>
<dbReference type="InterPro" id="IPR011989">
    <property type="entry name" value="ARM-like"/>
</dbReference>
<protein>
    <submittedName>
        <fullName evidence="1">Uncharacterized protein</fullName>
    </submittedName>
</protein>
<dbReference type="STRING" id="200324.A0A2N5ULZ7"/>